<dbReference type="KEGG" id="clap:NCTC11466_00224"/>
<evidence type="ECO:0000313" key="5">
    <source>
        <dbReference type="EMBL" id="VEB95135.1"/>
    </source>
</evidence>
<accession>A0A447UWY7</accession>
<sequence>MSHGHRDEKMISTSIPLAWLLPAAALYFCFALRLSMIDFRTMLLPDRLTLPLLWLGLLFHSLVSPHHLCHAVYGAVAGYLCLWLVFQLFKYATGKAGLGYGDFKLLAAIGAWNYWQNLPLVLAIASLLGLVYTGALSLCKRRRSAEVPFGPWLAIAGWGNFAWQMLG</sequence>
<name>A0A447UWY7_9ENTR</name>
<proteinExistence type="inferred from homology"/>
<evidence type="ECO:0000313" key="6">
    <source>
        <dbReference type="Proteomes" id="UP000274122"/>
    </source>
</evidence>
<feature type="transmembrane region" description="Helical" evidence="3">
    <location>
        <begin position="121"/>
        <end position="139"/>
    </location>
</feature>
<keyword evidence="6" id="KW-1185">Reference proteome</keyword>
<keyword evidence="3" id="KW-0812">Transmembrane</keyword>
<dbReference type="EMBL" id="LR134201">
    <property type="protein sequence ID" value="VEB95135.1"/>
    <property type="molecule type" value="Genomic_DNA"/>
</dbReference>
<evidence type="ECO:0000256" key="2">
    <source>
        <dbReference type="RuleBase" id="RU003793"/>
    </source>
</evidence>
<dbReference type="Pfam" id="PF01478">
    <property type="entry name" value="Peptidase_A24"/>
    <property type="match status" value="1"/>
</dbReference>
<organism evidence="5 6">
    <name type="scientific">Cedecea lapagei</name>
    <dbReference type="NCBI Taxonomy" id="158823"/>
    <lineage>
        <taxon>Bacteria</taxon>
        <taxon>Pseudomonadati</taxon>
        <taxon>Pseudomonadota</taxon>
        <taxon>Gammaproteobacteria</taxon>
        <taxon>Enterobacterales</taxon>
        <taxon>Enterobacteriaceae</taxon>
        <taxon>Cedecea</taxon>
    </lineage>
</organism>
<dbReference type="PANTHER" id="PTHR30487:SF0">
    <property type="entry name" value="PREPILIN LEADER PEPTIDASE_N-METHYLTRANSFERASE-RELATED"/>
    <property type="match status" value="1"/>
</dbReference>
<reference evidence="5 6" key="1">
    <citation type="submission" date="2018-12" db="EMBL/GenBank/DDBJ databases">
        <authorList>
            <consortium name="Pathogen Informatics"/>
        </authorList>
    </citation>
    <scope>NUCLEOTIDE SEQUENCE [LARGE SCALE GENOMIC DNA]</scope>
    <source>
        <strain evidence="5 6">NCTC11466</strain>
    </source>
</reference>
<evidence type="ECO:0000256" key="1">
    <source>
        <dbReference type="ARBA" id="ARBA00005801"/>
    </source>
</evidence>
<dbReference type="InterPro" id="IPR014032">
    <property type="entry name" value="Peptidase_A24A_bac"/>
</dbReference>
<evidence type="ECO:0000259" key="4">
    <source>
        <dbReference type="Pfam" id="PF01478"/>
    </source>
</evidence>
<feature type="transmembrane region" description="Helical" evidence="3">
    <location>
        <begin position="71"/>
        <end position="89"/>
    </location>
</feature>
<dbReference type="Gene3D" id="1.20.120.1220">
    <property type="match status" value="1"/>
</dbReference>
<dbReference type="PANTHER" id="PTHR30487">
    <property type="entry name" value="TYPE 4 PREPILIN-LIKE PROTEINS LEADER PEPTIDE-PROCESSING ENZYME"/>
    <property type="match status" value="1"/>
</dbReference>
<comment type="similarity">
    <text evidence="1 2">Belongs to the peptidase A24 family.</text>
</comment>
<feature type="domain" description="Prepilin type IV endopeptidase peptidase" evidence="4">
    <location>
        <begin position="26"/>
        <end position="133"/>
    </location>
</feature>
<dbReference type="Proteomes" id="UP000274122">
    <property type="component" value="Chromosome"/>
</dbReference>
<gene>
    <name evidence="5" type="primary">outO</name>
    <name evidence="5" type="ORF">NCTC11466_00224</name>
</gene>
<dbReference type="InterPro" id="IPR050882">
    <property type="entry name" value="Prepilin_peptidase/N-MTase"/>
</dbReference>
<dbReference type="AlphaFoldDB" id="A0A447UWY7"/>
<dbReference type="GO" id="GO:0006465">
    <property type="term" value="P:signal peptide processing"/>
    <property type="evidence" value="ECO:0007669"/>
    <property type="project" value="TreeGrafter"/>
</dbReference>
<dbReference type="PRINTS" id="PR00864">
    <property type="entry name" value="PREPILNPTASE"/>
</dbReference>
<dbReference type="GO" id="GO:0005886">
    <property type="term" value="C:plasma membrane"/>
    <property type="evidence" value="ECO:0007669"/>
    <property type="project" value="TreeGrafter"/>
</dbReference>
<dbReference type="GO" id="GO:0004190">
    <property type="term" value="F:aspartic-type endopeptidase activity"/>
    <property type="evidence" value="ECO:0007669"/>
    <property type="project" value="InterPro"/>
</dbReference>
<feature type="transmembrane region" description="Helical" evidence="3">
    <location>
        <begin position="17"/>
        <end position="36"/>
    </location>
</feature>
<keyword evidence="3" id="KW-1133">Transmembrane helix</keyword>
<evidence type="ECO:0000256" key="3">
    <source>
        <dbReference type="SAM" id="Phobius"/>
    </source>
</evidence>
<dbReference type="InterPro" id="IPR000045">
    <property type="entry name" value="Prepilin_IV_endopep_pep"/>
</dbReference>
<protein>
    <submittedName>
        <fullName evidence="5">Pectic enzymes secretion protein outO</fullName>
    </submittedName>
</protein>
<keyword evidence="3" id="KW-0472">Membrane</keyword>